<feature type="domain" description="Xrn1 helical" evidence="6">
    <location>
        <begin position="3"/>
        <end position="256"/>
    </location>
</feature>
<evidence type="ECO:0000256" key="4">
    <source>
        <dbReference type="ARBA" id="ARBA00022801"/>
    </source>
</evidence>
<evidence type="ECO:0000256" key="5">
    <source>
        <dbReference type="ARBA" id="ARBA00022839"/>
    </source>
</evidence>
<protein>
    <submittedName>
        <fullName evidence="7">5'-3' exoribonuclease 2</fullName>
        <ecNumber evidence="7">3.1.13.-</ecNumber>
    </submittedName>
</protein>
<proteinExistence type="inferred from homology"/>
<dbReference type="KEGG" id="mng:MNEG_15732"/>
<reference evidence="7 8" key="1">
    <citation type="journal article" date="2013" name="BMC Genomics">
        <title>Reconstruction of the lipid metabolism for the microalga Monoraphidium neglectum from its genome sequence reveals characteristics suitable for biofuel production.</title>
        <authorList>
            <person name="Bogen C."/>
            <person name="Al-Dilaimi A."/>
            <person name="Albersmeier A."/>
            <person name="Wichmann J."/>
            <person name="Grundmann M."/>
            <person name="Rupp O."/>
            <person name="Lauersen K.J."/>
            <person name="Blifernez-Klassen O."/>
            <person name="Kalinowski J."/>
            <person name="Goesmann A."/>
            <person name="Mussgnug J.H."/>
            <person name="Kruse O."/>
        </authorList>
    </citation>
    <scope>NUCLEOTIDE SEQUENCE [LARGE SCALE GENOMIC DNA]</scope>
    <source>
        <strain evidence="7 8">SAG 48.87</strain>
    </source>
</reference>
<dbReference type="GO" id="GO:0000956">
    <property type="term" value="P:nuclear-transcribed mRNA catabolic process"/>
    <property type="evidence" value="ECO:0007669"/>
    <property type="project" value="TreeGrafter"/>
</dbReference>
<dbReference type="PANTHER" id="PTHR12341:SF41">
    <property type="entry name" value="5'-3' EXORIBONUCLEASE 2"/>
    <property type="match status" value="1"/>
</dbReference>
<evidence type="ECO:0000256" key="2">
    <source>
        <dbReference type="ARBA" id="ARBA00022664"/>
    </source>
</evidence>
<evidence type="ECO:0000313" key="8">
    <source>
        <dbReference type="Proteomes" id="UP000054498"/>
    </source>
</evidence>
<evidence type="ECO:0000259" key="6">
    <source>
        <dbReference type="Pfam" id="PF17846"/>
    </source>
</evidence>
<dbReference type="GO" id="GO:0005634">
    <property type="term" value="C:nucleus"/>
    <property type="evidence" value="ECO:0007669"/>
    <property type="project" value="TreeGrafter"/>
</dbReference>
<dbReference type="FunFam" id="1.25.40.1050:FF:000002">
    <property type="entry name" value="5'-3' exoribonuclease"/>
    <property type="match status" value="1"/>
</dbReference>
<dbReference type="GO" id="GO:0004534">
    <property type="term" value="F:5'-3' RNA exonuclease activity"/>
    <property type="evidence" value="ECO:0007669"/>
    <property type="project" value="TreeGrafter"/>
</dbReference>
<evidence type="ECO:0000256" key="1">
    <source>
        <dbReference type="ARBA" id="ARBA00006994"/>
    </source>
</evidence>
<sequence length="261" mass="29056">MQVIASIVKHYIEGLVWVMKYYYDGVASWNCSAHDLARLLLRYYPYHYAPFASDLVGLAGMEIVLHQGTPFKPFNQLMGVLPARSSHCLPEPWLFSDPESPILDFYPTDFAVDMNGKRFAWQGVCLLPFIDEERLLEAVAPLEEKLSPEEKYRNSKRTDLLYVHGGAHPLGAVIARLAQELGGLGDEERAAQPGEPLDPEASRCINGRLLLAAGDPKPPVVRAPYSLGDDVTGNAVTVAVYRLPEHKRHECRLMEGTVLEG</sequence>
<keyword evidence="4 7" id="KW-0378">Hydrolase</keyword>
<evidence type="ECO:0000256" key="3">
    <source>
        <dbReference type="ARBA" id="ARBA00022722"/>
    </source>
</evidence>
<dbReference type="PANTHER" id="PTHR12341">
    <property type="entry name" value="5'-&gt;3' EXORIBONUCLEASE"/>
    <property type="match status" value="1"/>
</dbReference>
<comment type="similarity">
    <text evidence="1">Belongs to the 5'-3' exonuclease family. XRN2/RAT1 subfamily.</text>
</comment>
<dbReference type="RefSeq" id="XP_013891251.1">
    <property type="nucleotide sequence ID" value="XM_014035797.1"/>
</dbReference>
<keyword evidence="3" id="KW-0540">Nuclease</keyword>
<accession>A0A0D2LQN1</accession>
<dbReference type="GO" id="GO:0006397">
    <property type="term" value="P:mRNA processing"/>
    <property type="evidence" value="ECO:0007669"/>
    <property type="project" value="UniProtKB-KW"/>
</dbReference>
<dbReference type="Proteomes" id="UP000054498">
    <property type="component" value="Unassembled WGS sequence"/>
</dbReference>
<evidence type="ECO:0000313" key="7">
    <source>
        <dbReference type="EMBL" id="KIY92231.1"/>
    </source>
</evidence>
<dbReference type="Gene3D" id="1.25.40.1050">
    <property type="match status" value="1"/>
</dbReference>
<keyword evidence="2" id="KW-0507">mRNA processing</keyword>
<name>A0A0D2LQN1_9CHLO</name>
<dbReference type="STRING" id="145388.A0A0D2LQN1"/>
<dbReference type="OrthoDB" id="372487at2759"/>
<dbReference type="InterPro" id="IPR041412">
    <property type="entry name" value="Xrn1_helical"/>
</dbReference>
<dbReference type="EC" id="3.1.13.-" evidence="7"/>
<keyword evidence="8" id="KW-1185">Reference proteome</keyword>
<dbReference type="EMBL" id="KK105828">
    <property type="protein sequence ID" value="KIY92231.1"/>
    <property type="molecule type" value="Genomic_DNA"/>
</dbReference>
<dbReference type="InterPro" id="IPR027073">
    <property type="entry name" value="5_3_exoribonuclease"/>
</dbReference>
<dbReference type="GeneID" id="25733423"/>
<keyword evidence="5" id="KW-0269">Exonuclease</keyword>
<dbReference type="AlphaFoldDB" id="A0A0D2LQN1"/>
<gene>
    <name evidence="7" type="ORF">MNEG_15732</name>
</gene>
<dbReference type="Pfam" id="PF17846">
    <property type="entry name" value="XRN_M"/>
    <property type="match status" value="1"/>
</dbReference>
<organism evidence="7 8">
    <name type="scientific">Monoraphidium neglectum</name>
    <dbReference type="NCBI Taxonomy" id="145388"/>
    <lineage>
        <taxon>Eukaryota</taxon>
        <taxon>Viridiplantae</taxon>
        <taxon>Chlorophyta</taxon>
        <taxon>core chlorophytes</taxon>
        <taxon>Chlorophyceae</taxon>
        <taxon>CS clade</taxon>
        <taxon>Sphaeropleales</taxon>
        <taxon>Selenastraceae</taxon>
        <taxon>Monoraphidium</taxon>
    </lineage>
</organism>
<dbReference type="GO" id="GO:0003723">
    <property type="term" value="F:RNA binding"/>
    <property type="evidence" value="ECO:0007669"/>
    <property type="project" value="TreeGrafter"/>
</dbReference>